<gene>
    <name evidence="1" type="ORF">IQ241_00605</name>
</gene>
<accession>A0A8J7ASY9</accession>
<dbReference type="Proteomes" id="UP000636505">
    <property type="component" value="Unassembled WGS sequence"/>
</dbReference>
<dbReference type="AlphaFoldDB" id="A0A8J7ASY9"/>
<dbReference type="Pfam" id="PF07845">
    <property type="entry name" value="DUF1636"/>
    <property type="match status" value="1"/>
</dbReference>
<organism evidence="1 2">
    <name type="scientific">Vasconcelosia minhoensis LEGE 07310</name>
    <dbReference type="NCBI Taxonomy" id="915328"/>
    <lineage>
        <taxon>Bacteria</taxon>
        <taxon>Bacillati</taxon>
        <taxon>Cyanobacteriota</taxon>
        <taxon>Cyanophyceae</taxon>
        <taxon>Nodosilineales</taxon>
        <taxon>Cymatolegaceae</taxon>
        <taxon>Vasconcelosia</taxon>
        <taxon>Vasconcelosia minhoensis</taxon>
    </lineage>
</organism>
<proteinExistence type="predicted"/>
<dbReference type="InterPro" id="IPR012863">
    <property type="entry name" value="DUF1636"/>
</dbReference>
<reference evidence="1" key="1">
    <citation type="submission" date="2020-10" db="EMBL/GenBank/DDBJ databases">
        <authorList>
            <person name="Castelo-Branco R."/>
            <person name="Eusebio N."/>
            <person name="Adriana R."/>
            <person name="Vieira A."/>
            <person name="Brugerolle De Fraissinette N."/>
            <person name="Rezende De Castro R."/>
            <person name="Schneider M.P."/>
            <person name="Vasconcelos V."/>
            <person name="Leao P.N."/>
        </authorList>
    </citation>
    <scope>NUCLEOTIDE SEQUENCE</scope>
    <source>
        <strain evidence="1">LEGE 07310</strain>
    </source>
</reference>
<keyword evidence="2" id="KW-1185">Reference proteome</keyword>
<comment type="caution">
    <text evidence="1">The sequence shown here is derived from an EMBL/GenBank/DDBJ whole genome shotgun (WGS) entry which is preliminary data.</text>
</comment>
<protein>
    <submittedName>
        <fullName evidence="1">DUF1636 domain-containing protein</fullName>
    </submittedName>
</protein>
<name>A0A8J7ASY9_9CYAN</name>
<sequence length="110" mass="12257">MSIHAILILNELSDDPKLLNQLQTQHQTWSHQAELEIRDVGFVWACSSPCAIAFSAPDKATYLFTQVPPTEAEALLQFGELYLHSQNGDIPWKQFPKALQSAQVAKIPAV</sequence>
<evidence type="ECO:0000313" key="2">
    <source>
        <dbReference type="Proteomes" id="UP000636505"/>
    </source>
</evidence>
<evidence type="ECO:0000313" key="1">
    <source>
        <dbReference type="EMBL" id="MBE9075813.1"/>
    </source>
</evidence>
<dbReference type="EMBL" id="JADEXG010000001">
    <property type="protein sequence ID" value="MBE9075813.1"/>
    <property type="molecule type" value="Genomic_DNA"/>
</dbReference>